<protein>
    <submittedName>
        <fullName evidence="1">Uncharacterized protein</fullName>
    </submittedName>
</protein>
<sequence>MSYSKSPHCFLGRTVKHPLPRAK</sequence>
<reference evidence="1" key="1">
    <citation type="submission" date="2014-11" db="EMBL/GenBank/DDBJ databases">
        <authorList>
            <person name="Amaro Gonzalez C."/>
        </authorList>
    </citation>
    <scope>NUCLEOTIDE SEQUENCE</scope>
</reference>
<name>A0A0E9QE79_ANGAN</name>
<proteinExistence type="predicted"/>
<accession>A0A0E9QE79</accession>
<evidence type="ECO:0000313" key="1">
    <source>
        <dbReference type="EMBL" id="JAH15186.1"/>
    </source>
</evidence>
<dbReference type="EMBL" id="GBXM01093391">
    <property type="protein sequence ID" value="JAH15186.1"/>
    <property type="molecule type" value="Transcribed_RNA"/>
</dbReference>
<dbReference type="AlphaFoldDB" id="A0A0E9QE79"/>
<organism evidence="1">
    <name type="scientific">Anguilla anguilla</name>
    <name type="common">European freshwater eel</name>
    <name type="synonym">Muraena anguilla</name>
    <dbReference type="NCBI Taxonomy" id="7936"/>
    <lineage>
        <taxon>Eukaryota</taxon>
        <taxon>Metazoa</taxon>
        <taxon>Chordata</taxon>
        <taxon>Craniata</taxon>
        <taxon>Vertebrata</taxon>
        <taxon>Euteleostomi</taxon>
        <taxon>Actinopterygii</taxon>
        <taxon>Neopterygii</taxon>
        <taxon>Teleostei</taxon>
        <taxon>Anguilliformes</taxon>
        <taxon>Anguillidae</taxon>
        <taxon>Anguilla</taxon>
    </lineage>
</organism>
<reference evidence="1" key="2">
    <citation type="journal article" date="2015" name="Fish Shellfish Immunol.">
        <title>Early steps in the European eel (Anguilla anguilla)-Vibrio vulnificus interaction in the gills: Role of the RtxA13 toxin.</title>
        <authorList>
            <person name="Callol A."/>
            <person name="Pajuelo D."/>
            <person name="Ebbesson L."/>
            <person name="Teles M."/>
            <person name="MacKenzie S."/>
            <person name="Amaro C."/>
        </authorList>
    </citation>
    <scope>NUCLEOTIDE SEQUENCE</scope>
</reference>